<dbReference type="RefSeq" id="WP_005709297.1">
    <property type="nucleotide sequence ID" value="NZ_AJMU01000066.1"/>
</dbReference>
<feature type="chain" id="PRO_5003662772" evidence="1">
    <location>
        <begin position="24"/>
        <end position="44"/>
    </location>
</feature>
<dbReference type="PROSITE" id="PS51257">
    <property type="entry name" value="PROKAR_LIPOPROTEIN"/>
    <property type="match status" value="1"/>
</dbReference>
<reference evidence="2 3" key="1">
    <citation type="submission" date="2012-04" db="EMBL/GenBank/DDBJ databases">
        <authorList>
            <person name="Harkins D.M."/>
            <person name="Madupu R."/>
            <person name="Durkin A.S."/>
            <person name="Torralba M."/>
            <person name="Methe B."/>
            <person name="Sutton G.G."/>
            <person name="Nelson K.E."/>
        </authorList>
    </citation>
    <scope>NUCLEOTIDE SEQUENCE [LARGE SCALE GENOMIC DNA]</scope>
    <source>
        <strain evidence="2 3">HK411</strain>
    </source>
</reference>
<dbReference type="Proteomes" id="UP000003345">
    <property type="component" value="Unassembled WGS sequence"/>
</dbReference>
<dbReference type="EMBL" id="AJMU01000066">
    <property type="protein sequence ID" value="EIG24657.1"/>
    <property type="molecule type" value="Genomic_DNA"/>
</dbReference>
<dbReference type="PATRIC" id="fig|1095743.3.peg.1379"/>
<proteinExistence type="predicted"/>
<gene>
    <name evidence="2" type="ORF">HMPREF1054_0898</name>
</gene>
<evidence type="ECO:0000313" key="3">
    <source>
        <dbReference type="Proteomes" id="UP000003345"/>
    </source>
</evidence>
<evidence type="ECO:0000313" key="2">
    <source>
        <dbReference type="EMBL" id="EIG24657.1"/>
    </source>
</evidence>
<sequence length="44" mass="4236">MKKFAISVLLTCLLAGCSFSGGANVGGGSNGVGFGLGLGTGIRF</sequence>
<name>I2NFP6_9PAST</name>
<organism evidence="2 3">
    <name type="scientific">Haemophilus paraphrohaemolyticus HK411</name>
    <dbReference type="NCBI Taxonomy" id="1095743"/>
    <lineage>
        <taxon>Bacteria</taxon>
        <taxon>Pseudomonadati</taxon>
        <taxon>Pseudomonadota</taxon>
        <taxon>Gammaproteobacteria</taxon>
        <taxon>Pasteurellales</taxon>
        <taxon>Pasteurellaceae</taxon>
        <taxon>Haemophilus</taxon>
    </lineage>
</organism>
<keyword evidence="1" id="KW-0732">Signal</keyword>
<feature type="signal peptide" evidence="1">
    <location>
        <begin position="1"/>
        <end position="23"/>
    </location>
</feature>
<comment type="caution">
    <text evidence="2">The sequence shown here is derived from an EMBL/GenBank/DDBJ whole genome shotgun (WGS) entry which is preliminary data.</text>
</comment>
<dbReference type="AlphaFoldDB" id="I2NFP6"/>
<protein>
    <submittedName>
        <fullName evidence="2">Putative lipoprotein</fullName>
    </submittedName>
</protein>
<accession>I2NFP6</accession>
<evidence type="ECO:0000256" key="1">
    <source>
        <dbReference type="SAM" id="SignalP"/>
    </source>
</evidence>
<keyword evidence="2" id="KW-0449">Lipoprotein</keyword>